<evidence type="ECO:0000313" key="2">
    <source>
        <dbReference type="EMBL" id="KJV06460.1"/>
    </source>
</evidence>
<dbReference type="InterPro" id="IPR051396">
    <property type="entry name" value="Bact_Antivir_Def_Nuclease"/>
</dbReference>
<comment type="caution">
    <text evidence="2">The sequence shown here is derived from an EMBL/GenBank/DDBJ whole genome shotgun (WGS) entry which is preliminary data.</text>
</comment>
<reference evidence="3" key="1">
    <citation type="submission" date="2015-03" db="EMBL/GenBank/DDBJ databases">
        <title>Draft genome sequence of a novel methanotroph (Sn10-6) isolated from flooded ricefield rhizosphere in India.</title>
        <authorList>
            <person name="Pandit P.S."/>
            <person name="Pore S.D."/>
            <person name="Arora P."/>
            <person name="Kapse N.G."/>
            <person name="Dhakephalkar P.K."/>
            <person name="Rahalkar M.C."/>
        </authorList>
    </citation>
    <scope>NUCLEOTIDE SEQUENCE [LARGE SCALE GENOMIC DNA]</scope>
    <source>
        <strain evidence="3">Sn10-6</strain>
    </source>
</reference>
<evidence type="ECO:0000313" key="3">
    <source>
        <dbReference type="Proteomes" id="UP000033684"/>
    </source>
</evidence>
<accession>A0A0F3II27</accession>
<keyword evidence="3" id="KW-1185">Reference proteome</keyword>
<reference evidence="2 3" key="2">
    <citation type="journal article" date="2016" name="Microb. Ecol.">
        <title>Genome Characteristics of a Novel Type I Methanotroph (Sn10-6) Isolated from a Flooded Indian Rice Field.</title>
        <authorList>
            <person name="Rahalkar M.C."/>
            <person name="Pandit P.S."/>
            <person name="Dhakephalkar P.K."/>
            <person name="Pore S."/>
            <person name="Arora P."/>
            <person name="Kapse N."/>
        </authorList>
    </citation>
    <scope>NUCLEOTIDE SEQUENCE [LARGE SCALE GENOMIC DNA]</scope>
    <source>
        <strain evidence="2 3">Sn10-6</strain>
    </source>
</reference>
<feature type="domain" description="Endonuclease GajA/Old nuclease/RecF-like AAA" evidence="1">
    <location>
        <begin position="1"/>
        <end position="405"/>
    </location>
</feature>
<dbReference type="Proteomes" id="UP000033684">
    <property type="component" value="Unassembled WGS sequence"/>
</dbReference>
<dbReference type="PANTHER" id="PTHR43581">
    <property type="entry name" value="ATP/GTP PHOSPHATASE"/>
    <property type="match status" value="1"/>
</dbReference>
<protein>
    <recommendedName>
        <fullName evidence="1">Endonuclease GajA/Old nuclease/RecF-like AAA domain-containing protein</fullName>
    </recommendedName>
</protein>
<dbReference type="InterPro" id="IPR027417">
    <property type="entry name" value="P-loop_NTPase"/>
</dbReference>
<proteinExistence type="predicted"/>
<evidence type="ECO:0000259" key="1">
    <source>
        <dbReference type="Pfam" id="PF13175"/>
    </source>
</evidence>
<dbReference type="AlphaFoldDB" id="A0A0F3II27"/>
<dbReference type="SUPFAM" id="SSF52540">
    <property type="entry name" value="P-loop containing nucleoside triphosphate hydrolases"/>
    <property type="match status" value="1"/>
</dbReference>
<dbReference type="RefSeq" id="WP_045779272.1">
    <property type="nucleotide sequence ID" value="NZ_LAJX01000108.1"/>
</dbReference>
<sequence>MKLDVTVKNLGQIREATFQVRPVTVITGPNGTGKSFFTKALYSVLNVINKNVYHQSITGTIKQIQLQLDTLNESIKNDVDIEILESIKTDLKQLISEFESASSWKIQEYFSFASSRVSVIENMRNRFNGYIDSLKITFTKLEHVASTIDALNNNFDDFLFKLNNPIQHCVHIFSIQLSNELKDNFQISSLAELINYAEDKSKIHINQLLTIEINGVEKIGFEIAEDFIYEIDRFLSVVYFESPAYWRVRGALRLAKEHRPGLLESIYRFFAGKQENVLSGVPKYFYELDEALSAKTKLEPIFIEASQRLKDILGGEFVFKGSDLSFKNNTGNVISKNLVSLGMTNLGIIHALLRQNLITAGSFIFIDEPETNLHPDWQVKLVDVLLLLANAGVNVVMTTHSQDFAKALEVCIKKMQLSAEALDDFLSVHYLDHGGQLYPFESDNKLQQLIEARELLSMAYQELYFSDLH</sequence>
<dbReference type="OrthoDB" id="9815944at2"/>
<dbReference type="Gene3D" id="3.40.50.300">
    <property type="entry name" value="P-loop containing nucleotide triphosphate hydrolases"/>
    <property type="match status" value="2"/>
</dbReference>
<organism evidence="2 3">
    <name type="scientific">Methylocucumis oryzae</name>
    <dbReference type="NCBI Taxonomy" id="1632867"/>
    <lineage>
        <taxon>Bacteria</taxon>
        <taxon>Pseudomonadati</taxon>
        <taxon>Pseudomonadota</taxon>
        <taxon>Gammaproteobacteria</taxon>
        <taxon>Methylococcales</taxon>
        <taxon>Methylococcaceae</taxon>
        <taxon>Methylocucumis</taxon>
    </lineage>
</organism>
<dbReference type="Pfam" id="PF13175">
    <property type="entry name" value="AAA_15"/>
    <property type="match status" value="1"/>
</dbReference>
<name>A0A0F3II27_9GAMM</name>
<dbReference type="InterPro" id="IPR041685">
    <property type="entry name" value="AAA_GajA/Old/RecF-like"/>
</dbReference>
<gene>
    <name evidence="2" type="ORF">VZ94_11020</name>
</gene>
<dbReference type="EMBL" id="LAJX01000108">
    <property type="protein sequence ID" value="KJV06460.1"/>
    <property type="molecule type" value="Genomic_DNA"/>
</dbReference>
<dbReference type="PANTHER" id="PTHR43581:SF2">
    <property type="entry name" value="EXCINUCLEASE ATPASE SUBUNIT"/>
    <property type="match status" value="1"/>
</dbReference>